<evidence type="ECO:0000313" key="13">
    <source>
        <dbReference type="Proteomes" id="UP001501237"/>
    </source>
</evidence>
<evidence type="ECO:0000256" key="11">
    <source>
        <dbReference type="ARBA" id="ARBA00031350"/>
    </source>
</evidence>
<evidence type="ECO:0000256" key="2">
    <source>
        <dbReference type="ARBA" id="ARBA00005369"/>
    </source>
</evidence>
<dbReference type="Proteomes" id="UP001501237">
    <property type="component" value="Unassembled WGS sequence"/>
</dbReference>
<dbReference type="EC" id="2.1.1.77" evidence="3"/>
<keyword evidence="13" id="KW-1185">Reference proteome</keyword>
<evidence type="ECO:0000256" key="4">
    <source>
        <dbReference type="ARBA" id="ARBA00013346"/>
    </source>
</evidence>
<dbReference type="CDD" id="cd02440">
    <property type="entry name" value="AdoMet_MTases"/>
    <property type="match status" value="1"/>
</dbReference>
<evidence type="ECO:0000256" key="7">
    <source>
        <dbReference type="ARBA" id="ARBA00022679"/>
    </source>
</evidence>
<comment type="caution">
    <text evidence="12">The sequence shown here is derived from an EMBL/GenBank/DDBJ whole genome shotgun (WGS) entry which is preliminary data.</text>
</comment>
<evidence type="ECO:0000256" key="9">
    <source>
        <dbReference type="ARBA" id="ARBA00030757"/>
    </source>
</evidence>
<accession>A0ABP6QLE7</accession>
<evidence type="ECO:0000256" key="5">
    <source>
        <dbReference type="ARBA" id="ARBA00022490"/>
    </source>
</evidence>
<dbReference type="EMBL" id="BAAAUV010000022">
    <property type="protein sequence ID" value="GAA3231547.1"/>
    <property type="molecule type" value="Genomic_DNA"/>
</dbReference>
<evidence type="ECO:0000256" key="6">
    <source>
        <dbReference type="ARBA" id="ARBA00022603"/>
    </source>
</evidence>
<name>A0ABP6QLE7_9ACTN</name>
<dbReference type="InterPro" id="IPR000682">
    <property type="entry name" value="PCMT"/>
</dbReference>
<organism evidence="12 13">
    <name type="scientific">Actinocorallia longicatena</name>
    <dbReference type="NCBI Taxonomy" id="111803"/>
    <lineage>
        <taxon>Bacteria</taxon>
        <taxon>Bacillati</taxon>
        <taxon>Actinomycetota</taxon>
        <taxon>Actinomycetes</taxon>
        <taxon>Streptosporangiales</taxon>
        <taxon>Thermomonosporaceae</taxon>
        <taxon>Actinocorallia</taxon>
    </lineage>
</organism>
<keyword evidence="7" id="KW-0808">Transferase</keyword>
<evidence type="ECO:0000313" key="12">
    <source>
        <dbReference type="EMBL" id="GAA3231547.1"/>
    </source>
</evidence>
<dbReference type="GO" id="GO:0008168">
    <property type="term" value="F:methyltransferase activity"/>
    <property type="evidence" value="ECO:0007669"/>
    <property type="project" value="UniProtKB-KW"/>
</dbReference>
<evidence type="ECO:0000256" key="1">
    <source>
        <dbReference type="ARBA" id="ARBA00004496"/>
    </source>
</evidence>
<dbReference type="PANTHER" id="PTHR11579:SF0">
    <property type="entry name" value="PROTEIN-L-ISOASPARTATE(D-ASPARTATE) O-METHYLTRANSFERASE"/>
    <property type="match status" value="1"/>
</dbReference>
<gene>
    <name evidence="12" type="ORF">GCM10010468_62670</name>
</gene>
<evidence type="ECO:0000256" key="3">
    <source>
        <dbReference type="ARBA" id="ARBA00011890"/>
    </source>
</evidence>
<evidence type="ECO:0000256" key="8">
    <source>
        <dbReference type="ARBA" id="ARBA00022691"/>
    </source>
</evidence>
<dbReference type="Gene3D" id="3.40.50.150">
    <property type="entry name" value="Vaccinia Virus protein VP39"/>
    <property type="match status" value="1"/>
</dbReference>
<proteinExistence type="inferred from homology"/>
<sequence length="378" mass="40346">MGRAEELNAALAGELEAEGILTSPRWRAALLAVPRHRFVPAAAWASLDTGDRQGFRIDRDADPVRWLETAYADAVIVTQTEDGAGDPTRGQGDATSSLSAPGIATLFGELLDPRGRVLEIGTGSGWTAGLLAHLADEVVSVEIDPVLAERAEANLAFLRRRPEVLTADAAALAFAPSSFDGLHVTCGVGELPWSWIAALRPGGRGVVPWSPPFGMGHRTLLVRTGEQEAVGTFHGQCGYMMLRSQRGERGKVFEFLHHWEARDSERSRLRPSDLTGGAGPGRQAAELLVNALAPGVAYRLFGRSGRPGLLLHETGPGSRENGSWALLENGELHRYGPRDLVGEVLEALAHGRPDGEELALRITPEGQVLTLGGAPLTL</sequence>
<reference evidence="13" key="1">
    <citation type="journal article" date="2019" name="Int. J. Syst. Evol. Microbiol.">
        <title>The Global Catalogue of Microorganisms (GCM) 10K type strain sequencing project: providing services to taxonomists for standard genome sequencing and annotation.</title>
        <authorList>
            <consortium name="The Broad Institute Genomics Platform"/>
            <consortium name="The Broad Institute Genome Sequencing Center for Infectious Disease"/>
            <person name="Wu L."/>
            <person name="Ma J."/>
        </authorList>
    </citation>
    <scope>NUCLEOTIDE SEQUENCE [LARGE SCALE GENOMIC DNA]</scope>
    <source>
        <strain evidence="13">JCM 9377</strain>
    </source>
</reference>
<keyword evidence="8" id="KW-0949">S-adenosyl-L-methionine</keyword>
<dbReference type="PANTHER" id="PTHR11579">
    <property type="entry name" value="PROTEIN-L-ISOASPARTATE O-METHYLTRANSFERASE"/>
    <property type="match status" value="1"/>
</dbReference>
<dbReference type="SUPFAM" id="SSF53335">
    <property type="entry name" value="S-adenosyl-L-methionine-dependent methyltransferases"/>
    <property type="match status" value="1"/>
</dbReference>
<comment type="subcellular location">
    <subcellularLocation>
        <location evidence="1">Cytoplasm</location>
    </subcellularLocation>
</comment>
<keyword evidence="5" id="KW-0963">Cytoplasm</keyword>
<evidence type="ECO:0000256" key="10">
    <source>
        <dbReference type="ARBA" id="ARBA00031323"/>
    </source>
</evidence>
<comment type="similarity">
    <text evidence="2">Belongs to the methyltransferase superfamily. L-isoaspartyl/D-aspartyl protein methyltransferase family.</text>
</comment>
<protein>
    <recommendedName>
        <fullName evidence="4">Protein-L-isoaspartate O-methyltransferase</fullName>
        <ecNumber evidence="3">2.1.1.77</ecNumber>
    </recommendedName>
    <alternativeName>
        <fullName evidence="11">L-isoaspartyl protein carboxyl methyltransferase</fullName>
    </alternativeName>
    <alternativeName>
        <fullName evidence="9">Protein L-isoaspartyl methyltransferase</fullName>
    </alternativeName>
    <alternativeName>
        <fullName evidence="10">Protein-beta-aspartate methyltransferase</fullName>
    </alternativeName>
</protein>
<keyword evidence="6 12" id="KW-0489">Methyltransferase</keyword>
<dbReference type="InterPro" id="IPR029063">
    <property type="entry name" value="SAM-dependent_MTases_sf"/>
</dbReference>
<dbReference type="Pfam" id="PF01135">
    <property type="entry name" value="PCMT"/>
    <property type="match status" value="1"/>
</dbReference>
<dbReference type="RefSeq" id="WP_344835506.1">
    <property type="nucleotide sequence ID" value="NZ_BAAAUV010000022.1"/>
</dbReference>
<dbReference type="GO" id="GO:0032259">
    <property type="term" value="P:methylation"/>
    <property type="evidence" value="ECO:0007669"/>
    <property type="project" value="UniProtKB-KW"/>
</dbReference>